<name>A0A1W1H3F1_9GAMM</name>
<protein>
    <submittedName>
        <fullName evidence="1">Uncharacterized protein</fullName>
    </submittedName>
</protein>
<dbReference type="EMBL" id="FWEU01000006">
    <property type="protein sequence ID" value="SLM26122.1"/>
    <property type="molecule type" value="Genomic_DNA"/>
</dbReference>
<dbReference type="Proteomes" id="UP000191133">
    <property type="component" value="Unassembled WGS sequence"/>
</dbReference>
<dbReference type="AlphaFoldDB" id="A0A1W1H3F1"/>
<dbReference type="RefSeq" id="WP_080150542.1">
    <property type="nucleotide sequence ID" value="NZ_DAMAEN010000008.1"/>
</dbReference>
<evidence type="ECO:0000313" key="1">
    <source>
        <dbReference type="EMBL" id="SLM26122.1"/>
    </source>
</evidence>
<organism evidence="1 2">
    <name type="scientific">Stenotrophomonas indicatrix</name>
    <dbReference type="NCBI Taxonomy" id="2045451"/>
    <lineage>
        <taxon>Bacteria</taxon>
        <taxon>Pseudomonadati</taxon>
        <taxon>Pseudomonadota</taxon>
        <taxon>Gammaproteobacteria</taxon>
        <taxon>Lysobacterales</taxon>
        <taxon>Lysobacteraceae</taxon>
        <taxon>Stenotrophomonas</taxon>
    </lineage>
</organism>
<accession>A0A1W1H3F1</accession>
<reference evidence="2" key="1">
    <citation type="submission" date="2016-10" db="EMBL/GenBank/DDBJ databases">
        <authorList>
            <person name="Varghese N."/>
            <person name="Submissions S."/>
        </authorList>
    </citation>
    <scope>NUCLEOTIDE SEQUENCE [LARGE SCALE GENOMIC DNA]</scope>
    <source>
        <strain evidence="2">92MFCol6.1</strain>
    </source>
</reference>
<gene>
    <name evidence="1" type="ORF">SAMN04488690_3881</name>
</gene>
<proteinExistence type="predicted"/>
<sequence length="165" mass="18338">MNHPTVEEFIAALGRDSESQELGIVFSKIGIQVQNLDDYRLGVSGHRIWADDAAGLQLEFKDVGLLSEMPYHDIYDGPWALTDVIFWGWRKDTGTEYAGPLPCGLNFLMSRDQVRSELPADLGAPTVFGFSGNVDEWMLGKLNLDVDYDGEKGLRCISLGLPEEN</sequence>
<evidence type="ECO:0000313" key="2">
    <source>
        <dbReference type="Proteomes" id="UP000191133"/>
    </source>
</evidence>